<accession>A0A371CN97</accession>
<name>A0A371CN97_9APHY</name>
<reference evidence="1 2" key="1">
    <citation type="journal article" date="2018" name="Biotechnol. Biofuels">
        <title>Integrative visual omics of the white-rot fungus Polyporus brumalis exposes the biotechnological potential of its oxidative enzymes for delignifying raw plant biomass.</title>
        <authorList>
            <person name="Miyauchi S."/>
            <person name="Rancon A."/>
            <person name="Drula E."/>
            <person name="Hage H."/>
            <person name="Chaduli D."/>
            <person name="Favel A."/>
            <person name="Grisel S."/>
            <person name="Henrissat B."/>
            <person name="Herpoel-Gimbert I."/>
            <person name="Ruiz-Duenas F.J."/>
            <person name="Chevret D."/>
            <person name="Hainaut M."/>
            <person name="Lin J."/>
            <person name="Wang M."/>
            <person name="Pangilinan J."/>
            <person name="Lipzen A."/>
            <person name="Lesage-Meessen L."/>
            <person name="Navarro D."/>
            <person name="Riley R."/>
            <person name="Grigoriev I.V."/>
            <person name="Zhou S."/>
            <person name="Raouche S."/>
            <person name="Rosso M.N."/>
        </authorList>
    </citation>
    <scope>NUCLEOTIDE SEQUENCE [LARGE SCALE GENOMIC DNA]</scope>
    <source>
        <strain evidence="1 2">BRFM 1820</strain>
    </source>
</reference>
<protein>
    <submittedName>
        <fullName evidence="1">Uncharacterized protein</fullName>
    </submittedName>
</protein>
<gene>
    <name evidence="1" type="ORF">OH76DRAFT_1333840</name>
</gene>
<dbReference type="OrthoDB" id="2736601at2759"/>
<dbReference type="AlphaFoldDB" id="A0A371CN97"/>
<evidence type="ECO:0000313" key="1">
    <source>
        <dbReference type="EMBL" id="RDX41765.1"/>
    </source>
</evidence>
<dbReference type="STRING" id="139420.A0A371CN97"/>
<proteinExistence type="predicted"/>
<dbReference type="Proteomes" id="UP000256964">
    <property type="component" value="Unassembled WGS sequence"/>
</dbReference>
<evidence type="ECO:0000313" key="2">
    <source>
        <dbReference type="Proteomes" id="UP000256964"/>
    </source>
</evidence>
<keyword evidence="2" id="KW-1185">Reference proteome</keyword>
<organism evidence="1 2">
    <name type="scientific">Lentinus brumalis</name>
    <dbReference type="NCBI Taxonomy" id="2498619"/>
    <lineage>
        <taxon>Eukaryota</taxon>
        <taxon>Fungi</taxon>
        <taxon>Dikarya</taxon>
        <taxon>Basidiomycota</taxon>
        <taxon>Agaricomycotina</taxon>
        <taxon>Agaricomycetes</taxon>
        <taxon>Polyporales</taxon>
        <taxon>Polyporaceae</taxon>
        <taxon>Lentinus</taxon>
    </lineage>
</organism>
<sequence length="198" mass="23352">IAELGCRKYRLALDHLERLVIQRMFELTKLGMSGIGYKLREKIGKALRTRAEAIRNALAEYNRCAAALKPPRRQLEWNDIMEMASLAEFDLLRDAREDIREYPWAQRLHRQAMNFHYNVKRAREEIARLDVEIPRLFTYMIDRHYDLKAAIALLKDTNPALAYELELRWEYENRISTRMAARLWETSQLPGFTGKLAA</sequence>
<feature type="non-terminal residue" evidence="1">
    <location>
        <position position="1"/>
    </location>
</feature>
<feature type="non-terminal residue" evidence="1">
    <location>
        <position position="198"/>
    </location>
</feature>
<dbReference type="EMBL" id="KZ857502">
    <property type="protein sequence ID" value="RDX41765.1"/>
    <property type="molecule type" value="Genomic_DNA"/>
</dbReference>